<evidence type="ECO:0000256" key="6">
    <source>
        <dbReference type="PROSITE-ProRule" id="PRU00169"/>
    </source>
</evidence>
<dbReference type="GO" id="GO:0000976">
    <property type="term" value="F:transcription cis-regulatory region binding"/>
    <property type="evidence" value="ECO:0007669"/>
    <property type="project" value="TreeGrafter"/>
</dbReference>
<feature type="modified residue" description="4-aspartylphosphate" evidence="6">
    <location>
        <position position="53"/>
    </location>
</feature>
<dbReference type="SUPFAM" id="SSF46689">
    <property type="entry name" value="Homeodomain-like"/>
    <property type="match status" value="1"/>
</dbReference>
<protein>
    <submittedName>
        <fullName evidence="8">Two-component system response regulator</fullName>
    </submittedName>
</protein>
<evidence type="ECO:0000259" key="7">
    <source>
        <dbReference type="PROSITE" id="PS50110"/>
    </source>
</evidence>
<proteinExistence type="predicted"/>
<dbReference type="Gene3D" id="1.10.10.60">
    <property type="entry name" value="Homeodomain-like"/>
    <property type="match status" value="1"/>
</dbReference>
<keyword evidence="5" id="KW-0804">Transcription</keyword>
<evidence type="ECO:0000313" key="9">
    <source>
        <dbReference type="Proteomes" id="UP000051934"/>
    </source>
</evidence>
<keyword evidence="3" id="KW-0805">Transcription regulation</keyword>
<name>A0A0R2SBE5_9GAMM</name>
<evidence type="ECO:0000313" key="8">
    <source>
        <dbReference type="EMBL" id="KRO72177.1"/>
    </source>
</evidence>
<dbReference type="InterPro" id="IPR009057">
    <property type="entry name" value="Homeodomain-like_sf"/>
</dbReference>
<dbReference type="PANTHER" id="PTHR48111:SF1">
    <property type="entry name" value="TWO-COMPONENT RESPONSE REGULATOR ORR33"/>
    <property type="match status" value="1"/>
</dbReference>
<dbReference type="FunFam" id="1.10.10.60:FF:000036">
    <property type="entry name" value="Two-component system response regulator"/>
    <property type="match status" value="1"/>
</dbReference>
<evidence type="ECO:0000256" key="1">
    <source>
        <dbReference type="ARBA" id="ARBA00022553"/>
    </source>
</evidence>
<keyword evidence="2" id="KW-0902">Two-component regulatory system</keyword>
<dbReference type="PRINTS" id="PR01590">
    <property type="entry name" value="HTHFIS"/>
</dbReference>
<dbReference type="GO" id="GO:0000156">
    <property type="term" value="F:phosphorelay response regulator activity"/>
    <property type="evidence" value="ECO:0007669"/>
    <property type="project" value="TreeGrafter"/>
</dbReference>
<dbReference type="Pfam" id="PF02954">
    <property type="entry name" value="HTH_8"/>
    <property type="match status" value="1"/>
</dbReference>
<dbReference type="Proteomes" id="UP000051934">
    <property type="component" value="Unassembled WGS sequence"/>
</dbReference>
<dbReference type="InterPro" id="IPR001789">
    <property type="entry name" value="Sig_transdc_resp-reg_receiver"/>
</dbReference>
<keyword evidence="4" id="KW-0238">DNA-binding</keyword>
<dbReference type="CDD" id="cd17563">
    <property type="entry name" value="REC_RegA-like"/>
    <property type="match status" value="1"/>
</dbReference>
<dbReference type="Gene3D" id="3.40.50.2300">
    <property type="match status" value="1"/>
</dbReference>
<dbReference type="AlphaFoldDB" id="A0A0R2SBE5"/>
<dbReference type="GO" id="GO:0005829">
    <property type="term" value="C:cytosol"/>
    <property type="evidence" value="ECO:0007669"/>
    <property type="project" value="TreeGrafter"/>
</dbReference>
<evidence type="ECO:0000256" key="2">
    <source>
        <dbReference type="ARBA" id="ARBA00023012"/>
    </source>
</evidence>
<evidence type="ECO:0000256" key="4">
    <source>
        <dbReference type="ARBA" id="ARBA00023125"/>
    </source>
</evidence>
<reference evidence="8 9" key="1">
    <citation type="submission" date="2015-10" db="EMBL/GenBank/DDBJ databases">
        <title>Metagenome-Assembled Genomes uncover a global brackish microbiome.</title>
        <authorList>
            <person name="Hugerth L.W."/>
            <person name="Larsson J."/>
            <person name="Alneberg J."/>
            <person name="Lindh M.V."/>
            <person name="Legrand C."/>
            <person name="Pinhassi J."/>
            <person name="Andersson A.F."/>
        </authorList>
    </citation>
    <scope>NUCLEOTIDE SEQUENCE [LARGE SCALE GENOMIC DNA]</scope>
    <source>
        <strain evidence="8">BACL4 MAG-120507-bin80</strain>
    </source>
</reference>
<dbReference type="InterPro" id="IPR011006">
    <property type="entry name" value="CheY-like_superfamily"/>
</dbReference>
<comment type="caution">
    <text evidence="8">The sequence shown here is derived from an EMBL/GenBank/DDBJ whole genome shotgun (WGS) entry which is preliminary data.</text>
</comment>
<dbReference type="PROSITE" id="PS50110">
    <property type="entry name" value="RESPONSE_REGULATORY"/>
    <property type="match status" value="1"/>
</dbReference>
<evidence type="ECO:0000256" key="5">
    <source>
        <dbReference type="ARBA" id="ARBA00023163"/>
    </source>
</evidence>
<dbReference type="InterPro" id="IPR039420">
    <property type="entry name" value="WalR-like"/>
</dbReference>
<keyword evidence="1 6" id="KW-0597">Phosphoprotein</keyword>
<dbReference type="SMART" id="SM00448">
    <property type="entry name" value="REC"/>
    <property type="match status" value="1"/>
</dbReference>
<accession>A0A0R2SBE5</accession>
<dbReference type="GO" id="GO:0006355">
    <property type="term" value="P:regulation of DNA-templated transcription"/>
    <property type="evidence" value="ECO:0007669"/>
    <property type="project" value="TreeGrafter"/>
</dbReference>
<dbReference type="Pfam" id="PF00072">
    <property type="entry name" value="Response_reg"/>
    <property type="match status" value="1"/>
</dbReference>
<dbReference type="PANTHER" id="PTHR48111">
    <property type="entry name" value="REGULATOR OF RPOS"/>
    <property type="match status" value="1"/>
</dbReference>
<dbReference type="SUPFAM" id="SSF52172">
    <property type="entry name" value="CheY-like"/>
    <property type="match status" value="1"/>
</dbReference>
<dbReference type="InterPro" id="IPR002197">
    <property type="entry name" value="HTH_Fis"/>
</dbReference>
<organism evidence="8 9">
    <name type="scientific">OM182 bacterium BACL3 MAG-120507-bin80</name>
    <dbReference type="NCBI Taxonomy" id="1655577"/>
    <lineage>
        <taxon>Bacteria</taxon>
        <taxon>Pseudomonadati</taxon>
        <taxon>Pseudomonadota</taxon>
        <taxon>Gammaproteobacteria</taxon>
        <taxon>OMG group</taxon>
        <taxon>OM182 clade</taxon>
    </lineage>
</organism>
<evidence type="ECO:0000256" key="3">
    <source>
        <dbReference type="ARBA" id="ARBA00023015"/>
    </source>
</evidence>
<dbReference type="EMBL" id="LIBB01000092">
    <property type="protein sequence ID" value="KRO72177.1"/>
    <property type="molecule type" value="Genomic_DNA"/>
</dbReference>
<feature type="domain" description="Response regulatory" evidence="7">
    <location>
        <begin position="4"/>
        <end position="118"/>
    </location>
</feature>
<dbReference type="GO" id="GO:0032993">
    <property type="term" value="C:protein-DNA complex"/>
    <property type="evidence" value="ECO:0007669"/>
    <property type="project" value="TreeGrafter"/>
</dbReference>
<sequence length="182" mass="19850">MTPSLLLVEDDEVFARAITRALGLRGYAVVHATNADTASHVINQTNFDFAILDLNLGGHTSLSLIQPLRSSNPGMRILILTGYASIATAVEAIKLGADDYLAKPADTGDILNALLEEGHEASPTSALTTESALEPMSVRRLEWEHIQKVLAENEGNISETARQLKMHRRTLQRKLQKRPVAS</sequence>
<gene>
    <name evidence="8" type="ORF">ABR69_02140</name>
</gene>